<sequence length="141" mass="15242">MPSGRGGAPGTTEDTGPAVTYTGKDCDLSCNTGTTIAIVIAIVIACLVLVCCCVAVRRRKTNKFRSTVELETPAAREWERDVEAQGGRVTNERGGAEEGEMKLVDKENSELRDGGRRSSGKILVMPREPEKAVRRRGHGRL</sequence>
<feature type="compositionally biased region" description="Basic and acidic residues" evidence="1">
    <location>
        <begin position="90"/>
        <end position="116"/>
    </location>
</feature>
<feature type="transmembrane region" description="Helical" evidence="2">
    <location>
        <begin position="36"/>
        <end position="56"/>
    </location>
</feature>
<reference evidence="3" key="1">
    <citation type="journal article" date="2020" name="Stud. Mycol.">
        <title>101 Dothideomycetes genomes: a test case for predicting lifestyles and emergence of pathogens.</title>
        <authorList>
            <person name="Haridas S."/>
            <person name="Albert R."/>
            <person name="Binder M."/>
            <person name="Bloem J."/>
            <person name="Labutti K."/>
            <person name="Salamov A."/>
            <person name="Andreopoulos B."/>
            <person name="Baker S."/>
            <person name="Barry K."/>
            <person name="Bills G."/>
            <person name="Bluhm B."/>
            <person name="Cannon C."/>
            <person name="Castanera R."/>
            <person name="Culley D."/>
            <person name="Daum C."/>
            <person name="Ezra D."/>
            <person name="Gonzalez J."/>
            <person name="Henrissat B."/>
            <person name="Kuo A."/>
            <person name="Liang C."/>
            <person name="Lipzen A."/>
            <person name="Lutzoni F."/>
            <person name="Magnuson J."/>
            <person name="Mondo S."/>
            <person name="Nolan M."/>
            <person name="Ohm R."/>
            <person name="Pangilinan J."/>
            <person name="Park H.-J."/>
            <person name="Ramirez L."/>
            <person name="Alfaro M."/>
            <person name="Sun H."/>
            <person name="Tritt A."/>
            <person name="Yoshinaga Y."/>
            <person name="Zwiers L.-H."/>
            <person name="Turgeon B."/>
            <person name="Goodwin S."/>
            <person name="Spatafora J."/>
            <person name="Crous P."/>
            <person name="Grigoriev I."/>
        </authorList>
    </citation>
    <scope>NUCLEOTIDE SEQUENCE</scope>
    <source>
        <strain evidence="3">CBS 113818</strain>
    </source>
</reference>
<keyword evidence="2" id="KW-0812">Transmembrane</keyword>
<dbReference type="AlphaFoldDB" id="A0A6A7ADQ9"/>
<keyword evidence="2" id="KW-0472">Membrane</keyword>
<evidence type="ECO:0000256" key="1">
    <source>
        <dbReference type="SAM" id="MobiDB-lite"/>
    </source>
</evidence>
<name>A0A6A7ADQ9_9PLEO</name>
<accession>A0A6A7ADQ9</accession>
<evidence type="ECO:0000313" key="3">
    <source>
        <dbReference type="EMBL" id="KAF2831451.1"/>
    </source>
</evidence>
<organism evidence="3 4">
    <name type="scientific">Ophiobolus disseminans</name>
    <dbReference type="NCBI Taxonomy" id="1469910"/>
    <lineage>
        <taxon>Eukaryota</taxon>
        <taxon>Fungi</taxon>
        <taxon>Dikarya</taxon>
        <taxon>Ascomycota</taxon>
        <taxon>Pezizomycotina</taxon>
        <taxon>Dothideomycetes</taxon>
        <taxon>Pleosporomycetidae</taxon>
        <taxon>Pleosporales</taxon>
        <taxon>Pleosporineae</taxon>
        <taxon>Phaeosphaeriaceae</taxon>
        <taxon>Ophiobolus</taxon>
    </lineage>
</organism>
<feature type="region of interest" description="Disordered" evidence="1">
    <location>
        <begin position="82"/>
        <end position="141"/>
    </location>
</feature>
<protein>
    <submittedName>
        <fullName evidence="3">Uncharacterized protein</fullName>
    </submittedName>
</protein>
<evidence type="ECO:0000313" key="4">
    <source>
        <dbReference type="Proteomes" id="UP000799424"/>
    </source>
</evidence>
<proteinExistence type="predicted"/>
<dbReference type="EMBL" id="MU006218">
    <property type="protein sequence ID" value="KAF2831451.1"/>
    <property type="molecule type" value="Genomic_DNA"/>
</dbReference>
<dbReference type="Proteomes" id="UP000799424">
    <property type="component" value="Unassembled WGS sequence"/>
</dbReference>
<keyword evidence="2" id="KW-1133">Transmembrane helix</keyword>
<evidence type="ECO:0000256" key="2">
    <source>
        <dbReference type="SAM" id="Phobius"/>
    </source>
</evidence>
<keyword evidence="4" id="KW-1185">Reference proteome</keyword>
<gene>
    <name evidence="3" type="ORF">CC86DRAFT_366814</name>
</gene>